<keyword evidence="3 7" id="KW-0812">Transmembrane</keyword>
<dbReference type="AlphaFoldDB" id="A0A1H3LZN2"/>
<dbReference type="Pfam" id="PF01794">
    <property type="entry name" value="Ferric_reduct"/>
    <property type="match status" value="1"/>
</dbReference>
<keyword evidence="7" id="KW-0479">Metal-binding</keyword>
<comment type="subunit">
    <text evidence="7">Heterodimer of a catalytic subunit (MsrP) and a heme-binding subunit (MsrQ).</text>
</comment>
<dbReference type="GO" id="GO:0009055">
    <property type="term" value="F:electron transfer activity"/>
    <property type="evidence" value="ECO:0007669"/>
    <property type="project" value="UniProtKB-UniRule"/>
</dbReference>
<name>A0A1H3LZN2_9RHOB</name>
<dbReference type="EMBL" id="FNPR01000003">
    <property type="protein sequence ID" value="SDY69474.1"/>
    <property type="molecule type" value="Genomic_DNA"/>
</dbReference>
<sequence length="206" mass="22505">MASRLNAGLKHVPAWLLYILCATHIAWLFYLGLTGGLGVEPIKALEHAYGTAGLKALVATLAVTPLRSFAGVNLLKFRRALGLSAFFYIAAHLSVWLLLDVQLIGQIWADILKRPYITVGMAGFALLLPLALTSNNISIRRLGAARWRTLHRLSYLAAILGGVHYVMLVKGFQIEPMLYLVGILGLISLRSRTLGRKTAQAASRMS</sequence>
<keyword evidence="7" id="KW-0288">FMN</keyword>
<gene>
    <name evidence="7" type="primary">msrQ</name>
    <name evidence="9" type="ORF">SAMN05444486_103264</name>
</gene>
<keyword evidence="2 7" id="KW-0813">Transport</keyword>
<keyword evidence="7" id="KW-0249">Electron transport</keyword>
<feature type="transmembrane region" description="Helical" evidence="7">
    <location>
        <begin position="153"/>
        <end position="172"/>
    </location>
</feature>
<dbReference type="GO" id="GO:0030091">
    <property type="term" value="P:protein repair"/>
    <property type="evidence" value="ECO:0007669"/>
    <property type="project" value="UniProtKB-UniRule"/>
</dbReference>
<reference evidence="9 10" key="1">
    <citation type="submission" date="2016-10" db="EMBL/GenBank/DDBJ databases">
        <authorList>
            <person name="de Groot N.N."/>
        </authorList>
    </citation>
    <scope>NUCLEOTIDE SEQUENCE [LARGE SCALE GENOMIC DNA]</scope>
    <source>
        <strain evidence="9 10">DSM 24677</strain>
    </source>
</reference>
<evidence type="ECO:0000256" key="7">
    <source>
        <dbReference type="HAMAP-Rule" id="MF_01207"/>
    </source>
</evidence>
<feature type="domain" description="Ferric oxidoreductase" evidence="8">
    <location>
        <begin position="58"/>
        <end position="161"/>
    </location>
</feature>
<comment type="function">
    <text evidence="7">Part of the MsrPQ system that repairs oxidized periplasmic proteins containing methionine sulfoxide residues (Met-O), using respiratory chain electrons. Thus protects these proteins from oxidative-stress damage caused by reactive species of oxygen and chlorine generated by the host defense mechanisms. MsrPQ is essential for the maintenance of envelope integrity under bleach stress, rescuing a wide series of structurally unrelated periplasmic proteins from methionine oxidation. MsrQ provides electrons for reduction to the reductase catalytic subunit MsrP, using the quinone pool of the respiratory chain.</text>
</comment>
<dbReference type="GO" id="GO:0016679">
    <property type="term" value="F:oxidoreductase activity, acting on diphenols and related substances as donors"/>
    <property type="evidence" value="ECO:0007669"/>
    <property type="project" value="TreeGrafter"/>
</dbReference>
<evidence type="ECO:0000256" key="3">
    <source>
        <dbReference type="ARBA" id="ARBA00022692"/>
    </source>
</evidence>
<feature type="transmembrane region" description="Helical" evidence="7">
    <location>
        <begin position="87"/>
        <end position="109"/>
    </location>
</feature>
<keyword evidence="7" id="KW-0285">Flavoprotein</keyword>
<evidence type="ECO:0000313" key="9">
    <source>
        <dbReference type="EMBL" id="SDY69474.1"/>
    </source>
</evidence>
<evidence type="ECO:0000256" key="5">
    <source>
        <dbReference type="ARBA" id="ARBA00023004"/>
    </source>
</evidence>
<keyword evidence="7" id="KW-1003">Cell membrane</keyword>
<keyword evidence="7" id="KW-0349">Heme</keyword>
<evidence type="ECO:0000313" key="10">
    <source>
        <dbReference type="Proteomes" id="UP000199026"/>
    </source>
</evidence>
<dbReference type="GO" id="GO:0010181">
    <property type="term" value="F:FMN binding"/>
    <property type="evidence" value="ECO:0007669"/>
    <property type="project" value="UniProtKB-UniRule"/>
</dbReference>
<dbReference type="InterPro" id="IPR013130">
    <property type="entry name" value="Fe3_Rdtase_TM_dom"/>
</dbReference>
<evidence type="ECO:0000256" key="6">
    <source>
        <dbReference type="ARBA" id="ARBA00023136"/>
    </source>
</evidence>
<evidence type="ECO:0000256" key="1">
    <source>
        <dbReference type="ARBA" id="ARBA00004141"/>
    </source>
</evidence>
<dbReference type="InterPro" id="IPR022837">
    <property type="entry name" value="MsrQ-like"/>
</dbReference>
<dbReference type="PANTHER" id="PTHR36964:SF1">
    <property type="entry name" value="PROTEIN-METHIONINE-SULFOXIDE REDUCTASE HEME-BINDING SUBUNIT MSRQ"/>
    <property type="match status" value="1"/>
</dbReference>
<keyword evidence="4 7" id="KW-1133">Transmembrane helix</keyword>
<comment type="cofactor">
    <cofactor evidence="7">
        <name>FMN</name>
        <dbReference type="ChEBI" id="CHEBI:58210"/>
    </cofactor>
    <text evidence="7">Binds 1 FMN per subunit.</text>
</comment>
<evidence type="ECO:0000256" key="2">
    <source>
        <dbReference type="ARBA" id="ARBA00022448"/>
    </source>
</evidence>
<comment type="similarity">
    <text evidence="7">Belongs to the MsrQ family.</text>
</comment>
<comment type="cofactor">
    <cofactor evidence="7">
        <name>heme b</name>
        <dbReference type="ChEBI" id="CHEBI:60344"/>
    </cofactor>
    <text evidence="7">Binds 1 heme b (iron(II)-protoporphyrin IX) group per subunit.</text>
</comment>
<keyword evidence="6 7" id="KW-0472">Membrane</keyword>
<dbReference type="GO" id="GO:0020037">
    <property type="term" value="F:heme binding"/>
    <property type="evidence" value="ECO:0007669"/>
    <property type="project" value="UniProtKB-UniRule"/>
</dbReference>
<dbReference type="RefSeq" id="WP_089892365.1">
    <property type="nucleotide sequence ID" value="NZ_CALJFH010000042.1"/>
</dbReference>
<feature type="transmembrane region" description="Helical" evidence="7">
    <location>
        <begin position="12"/>
        <end position="33"/>
    </location>
</feature>
<protein>
    <recommendedName>
        <fullName evidence="7">Protein-methionine-sulfoxide reductase heme-binding subunit MsrQ</fullName>
    </recommendedName>
    <alternativeName>
        <fullName evidence="7">Flavocytochrome MsrQ</fullName>
    </alternativeName>
</protein>
<dbReference type="Proteomes" id="UP000199026">
    <property type="component" value="Unassembled WGS sequence"/>
</dbReference>
<dbReference type="STRING" id="576131.SAMN05444486_103264"/>
<dbReference type="GO" id="GO:0046872">
    <property type="term" value="F:metal ion binding"/>
    <property type="evidence" value="ECO:0007669"/>
    <property type="project" value="UniProtKB-KW"/>
</dbReference>
<feature type="transmembrane region" description="Helical" evidence="7">
    <location>
        <begin position="178"/>
        <end position="195"/>
    </location>
</feature>
<dbReference type="GO" id="GO:0005886">
    <property type="term" value="C:plasma membrane"/>
    <property type="evidence" value="ECO:0007669"/>
    <property type="project" value="UniProtKB-SubCell"/>
</dbReference>
<comment type="subcellular location">
    <subcellularLocation>
        <location evidence="7">Cell membrane</location>
        <topology evidence="7">Multi-pass membrane protein</topology>
    </subcellularLocation>
    <subcellularLocation>
        <location evidence="1">Membrane</location>
        <topology evidence="1">Multi-pass membrane protein</topology>
    </subcellularLocation>
</comment>
<feature type="transmembrane region" description="Helical" evidence="7">
    <location>
        <begin position="53"/>
        <end position="75"/>
    </location>
</feature>
<dbReference type="HAMAP" id="MF_01207">
    <property type="entry name" value="MsrQ"/>
    <property type="match status" value="1"/>
</dbReference>
<dbReference type="GeneID" id="78125214"/>
<evidence type="ECO:0000259" key="8">
    <source>
        <dbReference type="Pfam" id="PF01794"/>
    </source>
</evidence>
<feature type="transmembrane region" description="Helical" evidence="7">
    <location>
        <begin position="115"/>
        <end position="132"/>
    </location>
</feature>
<keyword evidence="10" id="KW-1185">Reference proteome</keyword>
<accession>A0A1H3LZN2</accession>
<dbReference type="NCBIfam" id="NF003833">
    <property type="entry name" value="PRK05419.1-5"/>
    <property type="match status" value="1"/>
</dbReference>
<keyword evidence="5 7" id="KW-0408">Iron</keyword>
<dbReference type="OrthoDB" id="9788328at2"/>
<evidence type="ECO:0000256" key="4">
    <source>
        <dbReference type="ARBA" id="ARBA00022989"/>
    </source>
</evidence>
<dbReference type="PANTHER" id="PTHR36964">
    <property type="entry name" value="PROTEIN-METHIONINE-SULFOXIDE REDUCTASE HEME-BINDING SUBUNIT MSRQ"/>
    <property type="match status" value="1"/>
</dbReference>
<proteinExistence type="inferred from homology"/>
<organism evidence="9 10">
    <name type="scientific">Lentibacter algarum</name>
    <dbReference type="NCBI Taxonomy" id="576131"/>
    <lineage>
        <taxon>Bacteria</taxon>
        <taxon>Pseudomonadati</taxon>
        <taxon>Pseudomonadota</taxon>
        <taxon>Alphaproteobacteria</taxon>
        <taxon>Rhodobacterales</taxon>
        <taxon>Roseobacteraceae</taxon>
        <taxon>Lentibacter</taxon>
    </lineage>
</organism>